<feature type="domain" description="Zn(2)-C6 fungal-type" evidence="2">
    <location>
        <begin position="10"/>
        <end position="38"/>
    </location>
</feature>
<evidence type="ECO:0000313" key="3">
    <source>
        <dbReference type="EMBL" id="PMD23041.1"/>
    </source>
</evidence>
<evidence type="ECO:0000313" key="4">
    <source>
        <dbReference type="Proteomes" id="UP000235672"/>
    </source>
</evidence>
<dbReference type="EMBL" id="KZ613476">
    <property type="protein sequence ID" value="PMD23041.1"/>
    <property type="molecule type" value="Genomic_DNA"/>
</dbReference>
<dbReference type="PANTHER" id="PTHR38791:SF5">
    <property type="entry name" value="TRANSCRIPTION FACTOR DBAG-RELATED"/>
    <property type="match status" value="1"/>
</dbReference>
<dbReference type="GO" id="GO:0000981">
    <property type="term" value="F:DNA-binding transcription factor activity, RNA polymerase II-specific"/>
    <property type="evidence" value="ECO:0007669"/>
    <property type="project" value="InterPro"/>
</dbReference>
<dbReference type="PROSITE" id="PS00463">
    <property type="entry name" value="ZN2_CY6_FUNGAL_1"/>
    <property type="match status" value="1"/>
</dbReference>
<evidence type="ECO:0000256" key="1">
    <source>
        <dbReference type="ARBA" id="ARBA00023242"/>
    </source>
</evidence>
<dbReference type="InterPro" id="IPR021858">
    <property type="entry name" value="Fun_TF"/>
</dbReference>
<dbReference type="InterPro" id="IPR001138">
    <property type="entry name" value="Zn2Cys6_DnaBD"/>
</dbReference>
<dbReference type="STRING" id="1745343.A0A2J6Q9W4"/>
<gene>
    <name evidence="3" type="ORF">NA56DRAFT_569742</name>
</gene>
<dbReference type="SMART" id="SM00066">
    <property type="entry name" value="GAL4"/>
    <property type="match status" value="1"/>
</dbReference>
<reference evidence="3 4" key="1">
    <citation type="submission" date="2016-05" db="EMBL/GenBank/DDBJ databases">
        <title>A degradative enzymes factory behind the ericoid mycorrhizal symbiosis.</title>
        <authorList>
            <consortium name="DOE Joint Genome Institute"/>
            <person name="Martino E."/>
            <person name="Morin E."/>
            <person name="Grelet G."/>
            <person name="Kuo A."/>
            <person name="Kohler A."/>
            <person name="Daghino S."/>
            <person name="Barry K."/>
            <person name="Choi C."/>
            <person name="Cichocki N."/>
            <person name="Clum A."/>
            <person name="Copeland A."/>
            <person name="Hainaut M."/>
            <person name="Haridas S."/>
            <person name="Labutti K."/>
            <person name="Lindquist E."/>
            <person name="Lipzen A."/>
            <person name="Khouja H.-R."/>
            <person name="Murat C."/>
            <person name="Ohm R."/>
            <person name="Olson A."/>
            <person name="Spatafora J."/>
            <person name="Veneault-Fourrey C."/>
            <person name="Henrissat B."/>
            <person name="Grigoriev I."/>
            <person name="Martin F."/>
            <person name="Perotto S."/>
        </authorList>
    </citation>
    <scope>NUCLEOTIDE SEQUENCE [LARGE SCALE GENOMIC DNA]</scope>
    <source>
        <strain evidence="3 4">UAMH 7357</strain>
    </source>
</reference>
<dbReference type="SUPFAM" id="SSF57701">
    <property type="entry name" value="Zn2/Cys6 DNA-binding domain"/>
    <property type="match status" value="1"/>
</dbReference>
<dbReference type="AlphaFoldDB" id="A0A2J6Q9W4"/>
<dbReference type="PANTHER" id="PTHR38791">
    <property type="entry name" value="ZN(II)2CYS6 TRANSCRIPTION FACTOR (EUROFUNG)-RELATED-RELATED"/>
    <property type="match status" value="1"/>
</dbReference>
<accession>A0A2J6Q9W4</accession>
<dbReference type="OrthoDB" id="5280547at2759"/>
<dbReference type="GO" id="GO:0008270">
    <property type="term" value="F:zinc ion binding"/>
    <property type="evidence" value="ECO:0007669"/>
    <property type="project" value="InterPro"/>
</dbReference>
<evidence type="ECO:0000259" key="2">
    <source>
        <dbReference type="PROSITE" id="PS50048"/>
    </source>
</evidence>
<dbReference type="PROSITE" id="PS50048">
    <property type="entry name" value="ZN2_CY6_FUNGAL_2"/>
    <property type="match status" value="1"/>
</dbReference>
<dbReference type="Gene3D" id="4.10.240.10">
    <property type="entry name" value="Zn(2)-C6 fungal-type DNA-binding domain"/>
    <property type="match status" value="1"/>
</dbReference>
<dbReference type="Pfam" id="PF00172">
    <property type="entry name" value="Zn_clus"/>
    <property type="match status" value="1"/>
</dbReference>
<sequence>MVYCGKPSKGCKHCRVRRIKCDLIEPACSQCLRAGKICLGYRDQLSLRFRDENEKVVRKAKVIISASPEYRKPSAGQTKSTKNIDSSASAAPILSVTAPSTNSQALVVPTPTPLTRPLTSQCLDEGVIFFFDHYMTINANYPSWEFNLPRSDAWPLIFANHAFNDAVSAVGYAGLANVTKNPAYNVFARRKYVASLQNITLALKDTSKVDLDATFKSVILLVAFEYLQLVNGGSGEWGVHLDGGTAILKLIAAKQPRRVPSMRMQLQFVFSGYIKCLTAGETSPPDLEWVQQIRNSLTTEDAHAADLAYIVSRFTNFHATVQCKLLTDPNAILREALLLDEALEKWERQLPQSWNYRLEQHTEATAVMYQGVAHRYRDFWTARIYCHYRWSRILVNELLLAHLGSFSSEETAQRRKSLDIISKQAADICSSISIQFDKPTLMQEAKQNGVPALSGCFLPLFPLAVAGSAMGVPQDLHDWVIAMLETIGHEKGINQALAMIPPTKILREKWKSVGVSTSDFSLLKGIKM</sequence>
<name>A0A2J6Q9W4_9HELO</name>
<organism evidence="3 4">
    <name type="scientific">Hyaloscypha hepaticicola</name>
    <dbReference type="NCBI Taxonomy" id="2082293"/>
    <lineage>
        <taxon>Eukaryota</taxon>
        <taxon>Fungi</taxon>
        <taxon>Dikarya</taxon>
        <taxon>Ascomycota</taxon>
        <taxon>Pezizomycotina</taxon>
        <taxon>Leotiomycetes</taxon>
        <taxon>Helotiales</taxon>
        <taxon>Hyaloscyphaceae</taxon>
        <taxon>Hyaloscypha</taxon>
    </lineage>
</organism>
<dbReference type="CDD" id="cd00067">
    <property type="entry name" value="GAL4"/>
    <property type="match status" value="1"/>
</dbReference>
<dbReference type="Proteomes" id="UP000235672">
    <property type="component" value="Unassembled WGS sequence"/>
</dbReference>
<dbReference type="InterPro" id="IPR053175">
    <property type="entry name" value="DHMBA_Reg_Transcription_Factor"/>
</dbReference>
<keyword evidence="1" id="KW-0539">Nucleus</keyword>
<proteinExistence type="predicted"/>
<dbReference type="Pfam" id="PF11951">
    <property type="entry name" value="Fungal_trans_2"/>
    <property type="match status" value="1"/>
</dbReference>
<dbReference type="InterPro" id="IPR036864">
    <property type="entry name" value="Zn2-C6_fun-type_DNA-bd_sf"/>
</dbReference>
<keyword evidence="4" id="KW-1185">Reference proteome</keyword>
<protein>
    <recommendedName>
        <fullName evidence="2">Zn(2)-C6 fungal-type domain-containing protein</fullName>
    </recommendedName>
</protein>